<feature type="non-terminal residue" evidence="2">
    <location>
        <position position="1"/>
    </location>
</feature>
<gene>
    <name evidence="2" type="ORF">KK1_030457</name>
</gene>
<name>A0A151RZH8_CAJCA</name>
<dbReference type="Proteomes" id="UP000075243">
    <property type="component" value="Unassembled WGS sequence"/>
</dbReference>
<keyword evidence="3" id="KW-1185">Reference proteome</keyword>
<sequence length="104" mass="12050">PTIPRFDGHDDFLTMTMEKFFRSKELWQLVEEGIPPKKVIVSRDVVFEEEKSWNWQDDSEKNKTDALDWEDKAIGEDENSKRERASQGVVISNDADQSTSKSIS</sequence>
<protein>
    <submittedName>
        <fullName evidence="2">Uncharacterized protein</fullName>
    </submittedName>
</protein>
<evidence type="ECO:0000313" key="3">
    <source>
        <dbReference type="Proteomes" id="UP000075243"/>
    </source>
</evidence>
<feature type="region of interest" description="Disordered" evidence="1">
    <location>
        <begin position="52"/>
        <end position="104"/>
    </location>
</feature>
<dbReference type="Gramene" id="C.cajan_31206.t">
    <property type="protein sequence ID" value="C.cajan_31206.t"/>
    <property type="gene ID" value="C.cajan_31206"/>
</dbReference>
<organism evidence="2 3">
    <name type="scientific">Cajanus cajan</name>
    <name type="common">Pigeon pea</name>
    <name type="synonym">Cajanus indicus</name>
    <dbReference type="NCBI Taxonomy" id="3821"/>
    <lineage>
        <taxon>Eukaryota</taxon>
        <taxon>Viridiplantae</taxon>
        <taxon>Streptophyta</taxon>
        <taxon>Embryophyta</taxon>
        <taxon>Tracheophyta</taxon>
        <taxon>Spermatophyta</taxon>
        <taxon>Magnoliopsida</taxon>
        <taxon>eudicotyledons</taxon>
        <taxon>Gunneridae</taxon>
        <taxon>Pentapetalae</taxon>
        <taxon>rosids</taxon>
        <taxon>fabids</taxon>
        <taxon>Fabales</taxon>
        <taxon>Fabaceae</taxon>
        <taxon>Papilionoideae</taxon>
        <taxon>50 kb inversion clade</taxon>
        <taxon>NPAAA clade</taxon>
        <taxon>indigoferoid/millettioid clade</taxon>
        <taxon>Phaseoleae</taxon>
        <taxon>Cajanus</taxon>
    </lineage>
</organism>
<feature type="compositionally biased region" description="Basic and acidic residues" evidence="1">
    <location>
        <begin position="52"/>
        <end position="85"/>
    </location>
</feature>
<proteinExistence type="predicted"/>
<evidence type="ECO:0000256" key="1">
    <source>
        <dbReference type="SAM" id="MobiDB-lite"/>
    </source>
</evidence>
<reference evidence="2" key="1">
    <citation type="journal article" date="2012" name="Nat. Biotechnol.">
        <title>Draft genome sequence of pigeonpea (Cajanus cajan), an orphan legume crop of resource-poor farmers.</title>
        <authorList>
            <person name="Varshney R.K."/>
            <person name="Chen W."/>
            <person name="Li Y."/>
            <person name="Bharti A.K."/>
            <person name="Saxena R.K."/>
            <person name="Schlueter J.A."/>
            <person name="Donoghue M.T."/>
            <person name="Azam S."/>
            <person name="Fan G."/>
            <person name="Whaley A.M."/>
            <person name="Farmer A.D."/>
            <person name="Sheridan J."/>
            <person name="Iwata A."/>
            <person name="Tuteja R."/>
            <person name="Penmetsa R.V."/>
            <person name="Wu W."/>
            <person name="Upadhyaya H.D."/>
            <person name="Yang S.P."/>
            <person name="Shah T."/>
            <person name="Saxena K.B."/>
            <person name="Michael T."/>
            <person name="McCombie W.R."/>
            <person name="Yang B."/>
            <person name="Zhang G."/>
            <person name="Yang H."/>
            <person name="Wang J."/>
            <person name="Spillane C."/>
            <person name="Cook D.R."/>
            <person name="May G.D."/>
            <person name="Xu X."/>
            <person name="Jackson S.A."/>
        </authorList>
    </citation>
    <scope>NUCLEOTIDE SEQUENCE [LARGE SCALE GENOMIC DNA]</scope>
</reference>
<dbReference type="AlphaFoldDB" id="A0A151RZH8"/>
<feature type="compositionally biased region" description="Polar residues" evidence="1">
    <location>
        <begin position="94"/>
        <end position="104"/>
    </location>
</feature>
<accession>A0A151RZH8</accession>
<dbReference type="EMBL" id="KQ483514">
    <property type="protein sequence ID" value="KYP47887.1"/>
    <property type="molecule type" value="Genomic_DNA"/>
</dbReference>
<evidence type="ECO:0000313" key="2">
    <source>
        <dbReference type="EMBL" id="KYP47887.1"/>
    </source>
</evidence>